<proteinExistence type="predicted"/>
<protein>
    <recommendedName>
        <fullName evidence="4">Myb-like domain-containing protein</fullName>
    </recommendedName>
</protein>
<feature type="compositionally biased region" description="Basic and acidic residues" evidence="1">
    <location>
        <begin position="199"/>
        <end position="214"/>
    </location>
</feature>
<feature type="region of interest" description="Disordered" evidence="1">
    <location>
        <begin position="69"/>
        <end position="423"/>
    </location>
</feature>
<dbReference type="STRING" id="1316194.A0A1Q5SNW0"/>
<evidence type="ECO:0008006" key="4">
    <source>
        <dbReference type="Google" id="ProtNLM"/>
    </source>
</evidence>
<feature type="compositionally biased region" description="Polar residues" evidence="1">
    <location>
        <begin position="413"/>
        <end position="423"/>
    </location>
</feature>
<name>A0A1Q5SNW0_9EURO</name>
<dbReference type="EMBL" id="MNBE01000773">
    <property type="protein sequence ID" value="OKO89662.1"/>
    <property type="molecule type" value="Genomic_DNA"/>
</dbReference>
<comment type="caution">
    <text evidence="2">The sequence shown here is derived from an EMBL/GenBank/DDBJ whole genome shotgun (WGS) entry which is preliminary data.</text>
</comment>
<accession>A0A1Q5SNW0</accession>
<organism evidence="2 3">
    <name type="scientific">Penicillium subrubescens</name>
    <dbReference type="NCBI Taxonomy" id="1316194"/>
    <lineage>
        <taxon>Eukaryota</taxon>
        <taxon>Fungi</taxon>
        <taxon>Dikarya</taxon>
        <taxon>Ascomycota</taxon>
        <taxon>Pezizomycotina</taxon>
        <taxon>Eurotiomycetes</taxon>
        <taxon>Eurotiomycetidae</taxon>
        <taxon>Eurotiales</taxon>
        <taxon>Aspergillaceae</taxon>
        <taxon>Penicillium</taxon>
    </lineage>
</organism>
<reference evidence="2 3" key="1">
    <citation type="submission" date="2016-10" db="EMBL/GenBank/DDBJ databases">
        <title>Genome sequence of the ascomycete fungus Penicillium subrubescens.</title>
        <authorList>
            <person name="De Vries R.P."/>
            <person name="Peng M."/>
            <person name="Dilokpimol A."/>
            <person name="Hilden K."/>
            <person name="Makela M.R."/>
            <person name="Grigoriev I."/>
            <person name="Riley R."/>
            <person name="Granchi Z."/>
        </authorList>
    </citation>
    <scope>NUCLEOTIDE SEQUENCE [LARGE SCALE GENOMIC DNA]</scope>
    <source>
        <strain evidence="2 3">CBS 132785</strain>
    </source>
</reference>
<dbReference type="OrthoDB" id="5371646at2759"/>
<feature type="compositionally biased region" description="Basic and acidic residues" evidence="1">
    <location>
        <begin position="380"/>
        <end position="402"/>
    </location>
</feature>
<gene>
    <name evidence="2" type="ORF">PENSUB_13728</name>
</gene>
<evidence type="ECO:0000313" key="3">
    <source>
        <dbReference type="Proteomes" id="UP000186955"/>
    </source>
</evidence>
<feature type="compositionally biased region" description="Low complexity" evidence="1">
    <location>
        <begin position="240"/>
        <end position="257"/>
    </location>
</feature>
<feature type="compositionally biased region" description="Low complexity" evidence="1">
    <location>
        <begin position="102"/>
        <end position="114"/>
    </location>
</feature>
<evidence type="ECO:0000313" key="2">
    <source>
        <dbReference type="EMBL" id="OKO89662.1"/>
    </source>
</evidence>
<feature type="compositionally biased region" description="Low complexity" evidence="1">
    <location>
        <begin position="166"/>
        <end position="181"/>
    </location>
</feature>
<dbReference type="Proteomes" id="UP000186955">
    <property type="component" value="Unassembled WGS sequence"/>
</dbReference>
<dbReference type="AlphaFoldDB" id="A0A1Q5SNW0"/>
<feature type="compositionally biased region" description="Basic and acidic residues" evidence="1">
    <location>
        <begin position="320"/>
        <end position="329"/>
    </location>
</feature>
<keyword evidence="3" id="KW-1185">Reference proteome</keyword>
<feature type="compositionally biased region" description="Low complexity" evidence="1">
    <location>
        <begin position="290"/>
        <end position="303"/>
    </location>
</feature>
<feature type="compositionally biased region" description="Low complexity" evidence="1">
    <location>
        <begin position="72"/>
        <end position="95"/>
    </location>
</feature>
<sequence>MSNPSDSPWTEEEKNTLLSEILKKAGIPSSYLLRMINDFRISPNWEHIPLPQGRSLSQCRLAFENMQLQLKSQSQSQPQSQAPSQSQSPFQPQSHKQPHPQNPQQHQPQYQHPHPIQPPPAPTAVSIARPEAPGTPSNIDPNTRKRPLYPAEVKPLYPAIKPRPPASTASYSSESSAQLSPRLDTTSTGEPPRKRGRPSKAETERRKAAAEARGETYPPPRRANPNRIKIPPSPTSPAGPSLTPYPSASTTATATGTGHQPIHGPNSGMIPYDVTGSRPLAPAPTLHTTSGNVNVNVNASSSSSERRDVPSRSMGSNMRELPRPTEMGHGHGHPLPSPHALQLGTLQLGPPDPFPRLNSNPGERSAYGAIPPDRFSPPDSGRRDSVASRGEREREREREREPPLGSYAEARRSSTTPGEKSLR</sequence>
<evidence type="ECO:0000256" key="1">
    <source>
        <dbReference type="SAM" id="MobiDB-lite"/>
    </source>
</evidence>